<feature type="binding site" evidence="15">
    <location>
        <position position="39"/>
    </location>
    <ligand>
        <name>Mg(2+)</name>
        <dbReference type="ChEBI" id="CHEBI:18420"/>
    </ligand>
</feature>
<dbReference type="GO" id="GO:0008033">
    <property type="term" value="P:tRNA processing"/>
    <property type="evidence" value="ECO:0007669"/>
    <property type="project" value="UniProtKB-KW"/>
</dbReference>
<keyword evidence="9 15" id="KW-0540">Nuclease</keyword>
<comment type="subunit">
    <text evidence="4 15">Homodimer.</text>
</comment>
<evidence type="ECO:0000313" key="18">
    <source>
        <dbReference type="EMBL" id="MDO6420946.1"/>
    </source>
</evidence>
<keyword evidence="12 15" id="KW-0378">Hydrolase</keyword>
<feature type="binding site" evidence="15">
    <location>
        <position position="115"/>
    </location>
    <ligand>
        <name>Mg(2+)</name>
        <dbReference type="ChEBI" id="CHEBI:18420"/>
    </ligand>
</feature>
<evidence type="ECO:0000313" key="19">
    <source>
        <dbReference type="Proteomes" id="UP001169760"/>
    </source>
</evidence>
<dbReference type="EC" id="3.1.26.3" evidence="15"/>
<comment type="caution">
    <text evidence="18">The sequence shown here is derived from an EMBL/GenBank/DDBJ whole genome shotgun (WGS) entry which is preliminary data.</text>
</comment>
<evidence type="ECO:0000256" key="1">
    <source>
        <dbReference type="ARBA" id="ARBA00000109"/>
    </source>
</evidence>
<evidence type="ECO:0000256" key="5">
    <source>
        <dbReference type="ARBA" id="ARBA00022490"/>
    </source>
</evidence>
<keyword evidence="8 15" id="KW-0819">tRNA processing</keyword>
<dbReference type="PANTHER" id="PTHR11207:SF0">
    <property type="entry name" value="RIBONUCLEASE 3"/>
    <property type="match status" value="1"/>
</dbReference>
<evidence type="ECO:0000256" key="11">
    <source>
        <dbReference type="ARBA" id="ARBA00022759"/>
    </source>
</evidence>
<evidence type="ECO:0000256" key="14">
    <source>
        <dbReference type="ARBA" id="ARBA00022884"/>
    </source>
</evidence>
<dbReference type="CDD" id="cd10845">
    <property type="entry name" value="DSRM_RNAse_III_family"/>
    <property type="match status" value="1"/>
</dbReference>
<dbReference type="GO" id="GO:0004525">
    <property type="term" value="F:ribonuclease III activity"/>
    <property type="evidence" value="ECO:0007669"/>
    <property type="project" value="UniProtKB-UniRule"/>
</dbReference>
<keyword evidence="15" id="KW-0699">rRNA-binding</keyword>
<dbReference type="GO" id="GO:0046872">
    <property type="term" value="F:metal ion binding"/>
    <property type="evidence" value="ECO:0007669"/>
    <property type="project" value="UniProtKB-KW"/>
</dbReference>
<evidence type="ECO:0000256" key="9">
    <source>
        <dbReference type="ARBA" id="ARBA00022722"/>
    </source>
</evidence>
<organism evidence="18 19">
    <name type="scientific">Saccharophagus degradans</name>
    <dbReference type="NCBI Taxonomy" id="86304"/>
    <lineage>
        <taxon>Bacteria</taxon>
        <taxon>Pseudomonadati</taxon>
        <taxon>Pseudomonadota</taxon>
        <taxon>Gammaproteobacteria</taxon>
        <taxon>Cellvibrionales</taxon>
        <taxon>Cellvibrionaceae</taxon>
        <taxon>Saccharophagus</taxon>
    </lineage>
</organism>
<dbReference type="EMBL" id="JAUOPB010000001">
    <property type="protein sequence ID" value="MDO6420946.1"/>
    <property type="molecule type" value="Genomic_DNA"/>
</dbReference>
<evidence type="ECO:0000256" key="4">
    <source>
        <dbReference type="ARBA" id="ARBA00011738"/>
    </source>
</evidence>
<dbReference type="PANTHER" id="PTHR11207">
    <property type="entry name" value="RIBONUCLEASE III"/>
    <property type="match status" value="1"/>
</dbReference>
<dbReference type="RefSeq" id="WP_011468721.1">
    <property type="nucleotide sequence ID" value="NZ_CP123764.1"/>
</dbReference>
<dbReference type="InterPro" id="IPR011907">
    <property type="entry name" value="RNase_III"/>
</dbReference>
<dbReference type="GO" id="GO:0003725">
    <property type="term" value="F:double-stranded RNA binding"/>
    <property type="evidence" value="ECO:0007669"/>
    <property type="project" value="TreeGrafter"/>
</dbReference>
<dbReference type="Gene3D" id="3.30.160.20">
    <property type="match status" value="1"/>
</dbReference>
<evidence type="ECO:0000256" key="6">
    <source>
        <dbReference type="ARBA" id="ARBA00022552"/>
    </source>
</evidence>
<feature type="active site" evidence="15">
    <location>
        <position position="43"/>
    </location>
</feature>
<dbReference type="Gene3D" id="1.10.1520.10">
    <property type="entry name" value="Ribonuclease III domain"/>
    <property type="match status" value="1"/>
</dbReference>
<evidence type="ECO:0000256" key="3">
    <source>
        <dbReference type="ARBA" id="ARBA00010183"/>
    </source>
</evidence>
<dbReference type="NCBIfam" id="TIGR02191">
    <property type="entry name" value="RNaseIII"/>
    <property type="match status" value="1"/>
</dbReference>
<dbReference type="SUPFAM" id="SSF54768">
    <property type="entry name" value="dsRNA-binding domain-like"/>
    <property type="match status" value="1"/>
</dbReference>
<comment type="similarity">
    <text evidence="3">Belongs to the ribonuclease III family.</text>
</comment>
<dbReference type="GO" id="GO:0006364">
    <property type="term" value="P:rRNA processing"/>
    <property type="evidence" value="ECO:0007669"/>
    <property type="project" value="UniProtKB-UniRule"/>
</dbReference>
<dbReference type="GO" id="GO:0006397">
    <property type="term" value="P:mRNA processing"/>
    <property type="evidence" value="ECO:0007669"/>
    <property type="project" value="UniProtKB-UniRule"/>
</dbReference>
<dbReference type="GO" id="GO:0042802">
    <property type="term" value="F:identical protein binding"/>
    <property type="evidence" value="ECO:0007669"/>
    <property type="project" value="UniProtKB-ARBA"/>
</dbReference>
<keyword evidence="11 15" id="KW-0255">Endonuclease</keyword>
<feature type="domain" description="RNase III" evidence="17">
    <location>
        <begin position="4"/>
        <end position="126"/>
    </location>
</feature>
<feature type="active site" evidence="15">
    <location>
        <position position="115"/>
    </location>
</feature>
<sequence>MNQNDRLVARLGYTFKDKSLLKLALSHRSYGKQNNERVEFLGDSLLNFIIAEALFAKFPTAKEGQLTQLRANLVKGETLAEIAREFGLGDFLLLGEGELKSGGFRRASILADAVEALIGAIYLDSNSSMPTCRERVLAWYATRLDKVELKATAKDAKTLLQEYLQERKMPLPTYTVLAEGGEAHSRQFTVECTITGKSKPCSAVGNSKRIAEKLAAEKMLSQLTNA</sequence>
<comment type="subcellular location">
    <subcellularLocation>
        <location evidence="2 15">Cytoplasm</location>
    </subcellularLocation>
</comment>
<reference evidence="18" key="1">
    <citation type="submission" date="2023-07" db="EMBL/GenBank/DDBJ databases">
        <title>Genome content predicts the carbon catabolic preferences of heterotrophic bacteria.</title>
        <authorList>
            <person name="Gralka M."/>
        </authorList>
    </citation>
    <scope>NUCLEOTIDE SEQUENCE</scope>
    <source>
        <strain evidence="18">I3M17_2</strain>
    </source>
</reference>
<dbReference type="SUPFAM" id="SSF69065">
    <property type="entry name" value="RNase III domain-like"/>
    <property type="match status" value="1"/>
</dbReference>
<evidence type="ECO:0000256" key="15">
    <source>
        <dbReference type="HAMAP-Rule" id="MF_00104"/>
    </source>
</evidence>
<comment type="cofactor">
    <cofactor evidence="15">
        <name>Mg(2+)</name>
        <dbReference type="ChEBI" id="CHEBI:18420"/>
    </cofactor>
</comment>
<dbReference type="GO" id="GO:0019843">
    <property type="term" value="F:rRNA binding"/>
    <property type="evidence" value="ECO:0007669"/>
    <property type="project" value="UniProtKB-KW"/>
</dbReference>
<dbReference type="InterPro" id="IPR036389">
    <property type="entry name" value="RNase_III_sf"/>
</dbReference>
<dbReference type="HAMAP" id="MF_00104">
    <property type="entry name" value="RNase_III"/>
    <property type="match status" value="1"/>
</dbReference>
<keyword evidence="14 15" id="KW-0694">RNA-binding</keyword>
<keyword evidence="5 15" id="KW-0963">Cytoplasm</keyword>
<evidence type="ECO:0000256" key="7">
    <source>
        <dbReference type="ARBA" id="ARBA00022664"/>
    </source>
</evidence>
<keyword evidence="10 15" id="KW-0479">Metal-binding</keyword>
<name>A0AAW7X2U9_9GAMM</name>
<proteinExistence type="inferred from homology"/>
<dbReference type="AlphaFoldDB" id="A0AAW7X2U9"/>
<evidence type="ECO:0000256" key="2">
    <source>
        <dbReference type="ARBA" id="ARBA00004496"/>
    </source>
</evidence>
<keyword evidence="6 15" id="KW-0698">rRNA processing</keyword>
<dbReference type="Proteomes" id="UP001169760">
    <property type="component" value="Unassembled WGS sequence"/>
</dbReference>
<evidence type="ECO:0000256" key="10">
    <source>
        <dbReference type="ARBA" id="ARBA00022723"/>
    </source>
</evidence>
<dbReference type="InterPro" id="IPR000999">
    <property type="entry name" value="RNase_III_dom"/>
</dbReference>
<dbReference type="SMART" id="SM00535">
    <property type="entry name" value="RIBOc"/>
    <property type="match status" value="1"/>
</dbReference>
<feature type="binding site" evidence="15">
    <location>
        <position position="112"/>
    </location>
    <ligand>
        <name>Mg(2+)</name>
        <dbReference type="ChEBI" id="CHEBI:18420"/>
    </ligand>
</feature>
<feature type="domain" description="DRBM" evidence="16">
    <location>
        <begin position="155"/>
        <end position="225"/>
    </location>
</feature>
<dbReference type="GO" id="GO:0005737">
    <property type="term" value="C:cytoplasm"/>
    <property type="evidence" value="ECO:0007669"/>
    <property type="project" value="UniProtKB-SubCell"/>
</dbReference>
<dbReference type="FunFam" id="3.30.160.20:FF:000003">
    <property type="entry name" value="Ribonuclease 3"/>
    <property type="match status" value="1"/>
</dbReference>
<evidence type="ECO:0000256" key="13">
    <source>
        <dbReference type="ARBA" id="ARBA00022842"/>
    </source>
</evidence>
<comment type="catalytic activity">
    <reaction evidence="1 15">
        <text>Endonucleolytic cleavage to 5'-phosphomonoester.</text>
        <dbReference type="EC" id="3.1.26.3"/>
    </reaction>
</comment>
<dbReference type="Pfam" id="PF00035">
    <property type="entry name" value="dsrm"/>
    <property type="match status" value="1"/>
</dbReference>
<evidence type="ECO:0000259" key="16">
    <source>
        <dbReference type="PROSITE" id="PS50137"/>
    </source>
</evidence>
<evidence type="ECO:0000256" key="8">
    <source>
        <dbReference type="ARBA" id="ARBA00022694"/>
    </source>
</evidence>
<dbReference type="CDD" id="cd00593">
    <property type="entry name" value="RIBOc"/>
    <property type="match status" value="1"/>
</dbReference>
<gene>
    <name evidence="15 18" type="primary">rnc</name>
    <name evidence="18" type="ORF">Q4521_00520</name>
</gene>
<evidence type="ECO:0000256" key="12">
    <source>
        <dbReference type="ARBA" id="ARBA00022801"/>
    </source>
</evidence>
<dbReference type="FunFam" id="1.10.1520.10:FF:000001">
    <property type="entry name" value="Ribonuclease 3"/>
    <property type="match status" value="1"/>
</dbReference>
<dbReference type="Pfam" id="PF14622">
    <property type="entry name" value="Ribonucleas_3_3"/>
    <property type="match status" value="1"/>
</dbReference>
<dbReference type="PROSITE" id="PS50137">
    <property type="entry name" value="DS_RBD"/>
    <property type="match status" value="1"/>
</dbReference>
<evidence type="ECO:0000259" key="17">
    <source>
        <dbReference type="PROSITE" id="PS50142"/>
    </source>
</evidence>
<protein>
    <recommendedName>
        <fullName evidence="15">Ribonuclease 3</fullName>
        <ecNumber evidence="15">3.1.26.3</ecNumber>
    </recommendedName>
    <alternativeName>
        <fullName evidence="15">Ribonuclease III</fullName>
        <shortName evidence="15">RNase III</shortName>
    </alternativeName>
</protein>
<dbReference type="GO" id="GO:0010468">
    <property type="term" value="P:regulation of gene expression"/>
    <property type="evidence" value="ECO:0007669"/>
    <property type="project" value="TreeGrafter"/>
</dbReference>
<dbReference type="InterPro" id="IPR014720">
    <property type="entry name" value="dsRBD_dom"/>
</dbReference>
<accession>A0AAW7X2U9</accession>
<dbReference type="PROSITE" id="PS50142">
    <property type="entry name" value="RNASE_3_2"/>
    <property type="match status" value="1"/>
</dbReference>
<keyword evidence="13 15" id="KW-0460">Magnesium</keyword>
<dbReference type="SMART" id="SM00358">
    <property type="entry name" value="DSRM"/>
    <property type="match status" value="1"/>
</dbReference>
<comment type="function">
    <text evidence="15">Digests double-stranded RNA. Involved in the processing of primary rRNA transcript to yield the immediate precursors to the large and small rRNAs (23S and 16S). Processes some mRNAs, and tRNAs when they are encoded in the rRNA operon. Processes pre-crRNA and tracrRNA of type II CRISPR loci if present in the organism.</text>
</comment>
<dbReference type="GeneID" id="98613912"/>
<keyword evidence="7 15" id="KW-0507">mRNA processing</keyword>